<comment type="caution">
    <text evidence="1">The sequence shown here is derived from an EMBL/GenBank/DDBJ whole genome shotgun (WGS) entry which is preliminary data.</text>
</comment>
<accession>A0A699YRH0</accession>
<gene>
    <name evidence="1" type="ORF">HaLaN_07829</name>
</gene>
<sequence>MELTNGDVLLTVSAVNVALGSHVRQLDVYPQSVAPAAECDRVCGGVCWRCLQSLPLKHLARVLNVSLLSAPAQILCGVGEGAAHVHIMFVYRDPSKDHAYDETVALSFRLPVKDEH</sequence>
<evidence type="ECO:0000313" key="2">
    <source>
        <dbReference type="Proteomes" id="UP000485058"/>
    </source>
</evidence>
<organism evidence="1 2">
    <name type="scientific">Haematococcus lacustris</name>
    <name type="common">Green alga</name>
    <name type="synonym">Haematococcus pluvialis</name>
    <dbReference type="NCBI Taxonomy" id="44745"/>
    <lineage>
        <taxon>Eukaryota</taxon>
        <taxon>Viridiplantae</taxon>
        <taxon>Chlorophyta</taxon>
        <taxon>core chlorophytes</taxon>
        <taxon>Chlorophyceae</taxon>
        <taxon>CS clade</taxon>
        <taxon>Chlamydomonadales</taxon>
        <taxon>Haematococcaceae</taxon>
        <taxon>Haematococcus</taxon>
    </lineage>
</organism>
<dbReference type="AlphaFoldDB" id="A0A699YRH0"/>
<protein>
    <submittedName>
        <fullName evidence="1">Checkpoint protein</fullName>
    </submittedName>
</protein>
<reference evidence="1 2" key="1">
    <citation type="submission" date="2020-02" db="EMBL/GenBank/DDBJ databases">
        <title>Draft genome sequence of Haematococcus lacustris strain NIES-144.</title>
        <authorList>
            <person name="Morimoto D."/>
            <person name="Nakagawa S."/>
            <person name="Yoshida T."/>
            <person name="Sawayama S."/>
        </authorList>
    </citation>
    <scope>NUCLEOTIDE SEQUENCE [LARGE SCALE GENOMIC DNA]</scope>
    <source>
        <strain evidence="1 2">NIES-144</strain>
    </source>
</reference>
<evidence type="ECO:0000313" key="1">
    <source>
        <dbReference type="EMBL" id="GFH12191.1"/>
    </source>
</evidence>
<name>A0A699YRH0_HAELA</name>
<proteinExistence type="predicted"/>
<keyword evidence="2" id="KW-1185">Reference proteome</keyword>
<dbReference type="Proteomes" id="UP000485058">
    <property type="component" value="Unassembled WGS sequence"/>
</dbReference>
<dbReference type="EMBL" id="BLLF01000477">
    <property type="protein sequence ID" value="GFH12191.1"/>
    <property type="molecule type" value="Genomic_DNA"/>
</dbReference>